<evidence type="ECO:0000313" key="2">
    <source>
        <dbReference type="EnsemblPlants" id="AET4Gv20844200.20"/>
    </source>
</evidence>
<dbReference type="EnsemblPlants" id="AET4Gv20844200.20">
    <property type="protein sequence ID" value="AET4Gv20844200.20"/>
    <property type="gene ID" value="AET4Gv20844200"/>
</dbReference>
<keyword evidence="3" id="KW-1185">Reference proteome</keyword>
<reference evidence="2" key="3">
    <citation type="journal article" date="2017" name="Nature">
        <title>Genome sequence of the progenitor of the wheat D genome Aegilops tauschii.</title>
        <authorList>
            <person name="Luo M.C."/>
            <person name="Gu Y.Q."/>
            <person name="Puiu D."/>
            <person name="Wang H."/>
            <person name="Twardziok S.O."/>
            <person name="Deal K.R."/>
            <person name="Huo N."/>
            <person name="Zhu T."/>
            <person name="Wang L."/>
            <person name="Wang Y."/>
            <person name="McGuire P.E."/>
            <person name="Liu S."/>
            <person name="Long H."/>
            <person name="Ramasamy R.K."/>
            <person name="Rodriguez J.C."/>
            <person name="Van S.L."/>
            <person name="Yuan L."/>
            <person name="Wang Z."/>
            <person name="Xia Z."/>
            <person name="Xiao L."/>
            <person name="Anderson O.D."/>
            <person name="Ouyang S."/>
            <person name="Liang Y."/>
            <person name="Zimin A.V."/>
            <person name="Pertea G."/>
            <person name="Qi P."/>
            <person name="Bennetzen J.L."/>
            <person name="Dai X."/>
            <person name="Dawson M.W."/>
            <person name="Muller H.G."/>
            <person name="Kugler K."/>
            <person name="Rivarola-Duarte L."/>
            <person name="Spannagl M."/>
            <person name="Mayer K.F.X."/>
            <person name="Lu F.H."/>
            <person name="Bevan M.W."/>
            <person name="Leroy P."/>
            <person name="Li P."/>
            <person name="You F.M."/>
            <person name="Sun Q."/>
            <person name="Liu Z."/>
            <person name="Lyons E."/>
            <person name="Wicker T."/>
            <person name="Salzberg S.L."/>
            <person name="Devos K.M."/>
            <person name="Dvorak J."/>
        </authorList>
    </citation>
    <scope>NUCLEOTIDE SEQUENCE [LARGE SCALE GENOMIC DNA]</scope>
    <source>
        <strain evidence="2">cv. AL8/78</strain>
    </source>
</reference>
<feature type="compositionally biased region" description="Polar residues" evidence="1">
    <location>
        <begin position="36"/>
        <end position="45"/>
    </location>
</feature>
<accession>A0A453J9Q6</accession>
<organism evidence="2 3">
    <name type="scientific">Aegilops tauschii subsp. strangulata</name>
    <name type="common">Goatgrass</name>
    <dbReference type="NCBI Taxonomy" id="200361"/>
    <lineage>
        <taxon>Eukaryota</taxon>
        <taxon>Viridiplantae</taxon>
        <taxon>Streptophyta</taxon>
        <taxon>Embryophyta</taxon>
        <taxon>Tracheophyta</taxon>
        <taxon>Spermatophyta</taxon>
        <taxon>Magnoliopsida</taxon>
        <taxon>Liliopsida</taxon>
        <taxon>Poales</taxon>
        <taxon>Poaceae</taxon>
        <taxon>BOP clade</taxon>
        <taxon>Pooideae</taxon>
        <taxon>Triticodae</taxon>
        <taxon>Triticeae</taxon>
        <taxon>Triticinae</taxon>
        <taxon>Aegilops</taxon>
    </lineage>
</organism>
<reference evidence="3" key="1">
    <citation type="journal article" date="2014" name="Science">
        <title>Ancient hybridizations among the ancestral genomes of bread wheat.</title>
        <authorList>
            <consortium name="International Wheat Genome Sequencing Consortium,"/>
            <person name="Marcussen T."/>
            <person name="Sandve S.R."/>
            <person name="Heier L."/>
            <person name="Spannagl M."/>
            <person name="Pfeifer M."/>
            <person name="Jakobsen K.S."/>
            <person name="Wulff B.B."/>
            <person name="Steuernagel B."/>
            <person name="Mayer K.F."/>
            <person name="Olsen O.A."/>
        </authorList>
    </citation>
    <scope>NUCLEOTIDE SEQUENCE [LARGE SCALE GENOMIC DNA]</scope>
    <source>
        <strain evidence="3">cv. AL8/78</strain>
    </source>
</reference>
<proteinExistence type="predicted"/>
<reference evidence="2" key="4">
    <citation type="submission" date="2019-03" db="UniProtKB">
        <authorList>
            <consortium name="EnsemblPlants"/>
        </authorList>
    </citation>
    <scope>IDENTIFICATION</scope>
</reference>
<feature type="region of interest" description="Disordered" evidence="1">
    <location>
        <begin position="18"/>
        <end position="45"/>
    </location>
</feature>
<dbReference type="AlphaFoldDB" id="A0A453J9Q6"/>
<reference evidence="3" key="2">
    <citation type="journal article" date="2017" name="Nat. Plants">
        <title>The Aegilops tauschii genome reveals multiple impacts of transposons.</title>
        <authorList>
            <person name="Zhao G."/>
            <person name="Zou C."/>
            <person name="Li K."/>
            <person name="Wang K."/>
            <person name="Li T."/>
            <person name="Gao L."/>
            <person name="Zhang X."/>
            <person name="Wang H."/>
            <person name="Yang Z."/>
            <person name="Liu X."/>
            <person name="Jiang W."/>
            <person name="Mao L."/>
            <person name="Kong X."/>
            <person name="Jiao Y."/>
            <person name="Jia J."/>
        </authorList>
    </citation>
    <scope>NUCLEOTIDE SEQUENCE [LARGE SCALE GENOMIC DNA]</scope>
    <source>
        <strain evidence="3">cv. AL8/78</strain>
    </source>
</reference>
<reference evidence="2" key="5">
    <citation type="journal article" date="2021" name="G3 (Bethesda)">
        <title>Aegilops tauschii genome assembly Aet v5.0 features greater sequence contiguity and improved annotation.</title>
        <authorList>
            <person name="Wang L."/>
            <person name="Zhu T."/>
            <person name="Rodriguez J.C."/>
            <person name="Deal K.R."/>
            <person name="Dubcovsky J."/>
            <person name="McGuire P.E."/>
            <person name="Lux T."/>
            <person name="Spannagl M."/>
            <person name="Mayer K.F.X."/>
            <person name="Baldrich P."/>
            <person name="Meyers B.C."/>
            <person name="Huo N."/>
            <person name="Gu Y.Q."/>
            <person name="Zhou H."/>
            <person name="Devos K.M."/>
            <person name="Bennetzen J.L."/>
            <person name="Unver T."/>
            <person name="Budak H."/>
            <person name="Gulick P.J."/>
            <person name="Galiba G."/>
            <person name="Kalapos B."/>
            <person name="Nelson D.R."/>
            <person name="Li P."/>
            <person name="You F.M."/>
            <person name="Luo M.C."/>
            <person name="Dvorak J."/>
        </authorList>
    </citation>
    <scope>NUCLEOTIDE SEQUENCE [LARGE SCALE GENOMIC DNA]</scope>
    <source>
        <strain evidence="2">cv. AL8/78</strain>
    </source>
</reference>
<sequence>MGRCLRKRSRGLYVCTSNSPFPSFKQKTAPHPSPALTPSNQIESY</sequence>
<dbReference type="Proteomes" id="UP000015105">
    <property type="component" value="Chromosome 4D"/>
</dbReference>
<name>A0A453J9Q6_AEGTS</name>
<dbReference type="Gramene" id="AET4Gv20844200.20">
    <property type="protein sequence ID" value="AET4Gv20844200.20"/>
    <property type="gene ID" value="AET4Gv20844200"/>
</dbReference>
<protein>
    <submittedName>
        <fullName evidence="2">Uncharacterized protein</fullName>
    </submittedName>
</protein>
<evidence type="ECO:0000313" key="3">
    <source>
        <dbReference type="Proteomes" id="UP000015105"/>
    </source>
</evidence>
<evidence type="ECO:0000256" key="1">
    <source>
        <dbReference type="SAM" id="MobiDB-lite"/>
    </source>
</evidence>